<dbReference type="Pfam" id="PF13462">
    <property type="entry name" value="Thioredoxin_4"/>
    <property type="match status" value="1"/>
</dbReference>
<comment type="similarity">
    <text evidence="1">Belongs to the thioredoxin family. DsbA subfamily.</text>
</comment>
<organism evidence="8 9">
    <name type="scientific">Candidatus Gottesmanbacteria bacterium RIFCSPLOWO2_01_FULL_43_11b</name>
    <dbReference type="NCBI Taxonomy" id="1798392"/>
    <lineage>
        <taxon>Bacteria</taxon>
        <taxon>Candidatus Gottesmaniibacteriota</taxon>
    </lineage>
</organism>
<dbReference type="InterPro" id="IPR012336">
    <property type="entry name" value="Thioredoxin-like_fold"/>
</dbReference>
<evidence type="ECO:0000313" key="9">
    <source>
        <dbReference type="Proteomes" id="UP000178759"/>
    </source>
</evidence>
<evidence type="ECO:0000256" key="2">
    <source>
        <dbReference type="ARBA" id="ARBA00022729"/>
    </source>
</evidence>
<dbReference type="AlphaFoldDB" id="A0A1F6AIW7"/>
<sequence>MPQVKVPRGVPQTILWILLIIASFLLGSLYTKVKYLEKGGTPTTTTTTQQQAPTKAVVTLDQVKDAFNKSIIKFGNADSKLVLIEVADPSCPYCHVAAGLNPELNKQIGDRFTLVADGGNYVAPVPEMKKLVDADKASFAWLYTPGHGNGEMGTKALYCAFESNKFWEVHDALMTSEGYDLLNNTIKNDNTKSVELSQFLASVFDENQMKECLDSGKHDSRLQEDVQIASGIGISGTPGFYINATNFSGAYSYTEMESAINL</sequence>
<comment type="caution">
    <text evidence="8">The sequence shown here is derived from an EMBL/GenBank/DDBJ whole genome shotgun (WGS) entry which is preliminary data.</text>
</comment>
<proteinExistence type="inferred from homology"/>
<dbReference type="EMBL" id="MFJV01000001">
    <property type="protein sequence ID" value="OGG24383.1"/>
    <property type="molecule type" value="Genomic_DNA"/>
</dbReference>
<dbReference type="Proteomes" id="UP000178759">
    <property type="component" value="Unassembled WGS sequence"/>
</dbReference>
<dbReference type="InterPro" id="IPR036249">
    <property type="entry name" value="Thioredoxin-like_sf"/>
</dbReference>
<keyword evidence="6" id="KW-0472">Membrane</keyword>
<keyword evidence="2" id="KW-0732">Signal</keyword>
<keyword evidence="5" id="KW-0676">Redox-active center</keyword>
<keyword evidence="3" id="KW-0560">Oxidoreductase</keyword>
<evidence type="ECO:0000256" key="1">
    <source>
        <dbReference type="ARBA" id="ARBA00005791"/>
    </source>
</evidence>
<protein>
    <recommendedName>
        <fullName evidence="7">Thioredoxin-like fold domain-containing protein</fullName>
    </recommendedName>
</protein>
<dbReference type="STRING" id="1798392.A3A79_04330"/>
<evidence type="ECO:0000256" key="5">
    <source>
        <dbReference type="ARBA" id="ARBA00023284"/>
    </source>
</evidence>
<gene>
    <name evidence="8" type="ORF">A3A79_04330</name>
</gene>
<dbReference type="SUPFAM" id="SSF52833">
    <property type="entry name" value="Thioredoxin-like"/>
    <property type="match status" value="1"/>
</dbReference>
<feature type="domain" description="Thioredoxin-like fold" evidence="7">
    <location>
        <begin position="130"/>
        <end position="261"/>
    </location>
</feature>
<accession>A0A1F6AIW7</accession>
<evidence type="ECO:0000259" key="7">
    <source>
        <dbReference type="Pfam" id="PF13462"/>
    </source>
</evidence>
<name>A0A1F6AIW7_9BACT</name>
<feature type="transmembrane region" description="Helical" evidence="6">
    <location>
        <begin position="13"/>
        <end position="31"/>
    </location>
</feature>
<keyword evidence="6" id="KW-1133">Transmembrane helix</keyword>
<dbReference type="Gene3D" id="3.40.30.10">
    <property type="entry name" value="Glutaredoxin"/>
    <property type="match status" value="1"/>
</dbReference>
<dbReference type="PANTHER" id="PTHR13887:SF14">
    <property type="entry name" value="DISULFIDE BOND FORMATION PROTEIN D"/>
    <property type="match status" value="1"/>
</dbReference>
<evidence type="ECO:0000256" key="6">
    <source>
        <dbReference type="SAM" id="Phobius"/>
    </source>
</evidence>
<evidence type="ECO:0000256" key="4">
    <source>
        <dbReference type="ARBA" id="ARBA00023157"/>
    </source>
</evidence>
<dbReference type="PANTHER" id="PTHR13887">
    <property type="entry name" value="GLUTATHIONE S-TRANSFERASE KAPPA"/>
    <property type="match status" value="1"/>
</dbReference>
<evidence type="ECO:0000256" key="3">
    <source>
        <dbReference type="ARBA" id="ARBA00023002"/>
    </source>
</evidence>
<evidence type="ECO:0000313" key="8">
    <source>
        <dbReference type="EMBL" id="OGG24383.1"/>
    </source>
</evidence>
<reference evidence="8 9" key="1">
    <citation type="journal article" date="2016" name="Nat. Commun.">
        <title>Thousands of microbial genomes shed light on interconnected biogeochemical processes in an aquifer system.</title>
        <authorList>
            <person name="Anantharaman K."/>
            <person name="Brown C.T."/>
            <person name="Hug L.A."/>
            <person name="Sharon I."/>
            <person name="Castelle C.J."/>
            <person name="Probst A.J."/>
            <person name="Thomas B.C."/>
            <person name="Singh A."/>
            <person name="Wilkins M.J."/>
            <person name="Karaoz U."/>
            <person name="Brodie E.L."/>
            <person name="Williams K.H."/>
            <person name="Hubbard S.S."/>
            <person name="Banfield J.F."/>
        </authorList>
    </citation>
    <scope>NUCLEOTIDE SEQUENCE [LARGE SCALE GENOMIC DNA]</scope>
</reference>
<dbReference type="GO" id="GO:0016491">
    <property type="term" value="F:oxidoreductase activity"/>
    <property type="evidence" value="ECO:0007669"/>
    <property type="project" value="UniProtKB-KW"/>
</dbReference>
<keyword evidence="4" id="KW-1015">Disulfide bond</keyword>
<keyword evidence="6" id="KW-0812">Transmembrane</keyword>